<dbReference type="AlphaFoldDB" id="A0A811UPI2"/>
<dbReference type="EMBL" id="CAJHJT010000012">
    <property type="protein sequence ID" value="CAD6999697.1"/>
    <property type="molecule type" value="Genomic_DNA"/>
</dbReference>
<evidence type="ECO:0000313" key="2">
    <source>
        <dbReference type="Proteomes" id="UP000606786"/>
    </source>
</evidence>
<sequence length="71" mass="8351">MYIETTTTKTEASNDRRQVQQLALKYVRLNHTATNCERRTNNRRTRWSHARIWRSPCPCGLRNGGKSFNKA</sequence>
<name>A0A811UPI2_CERCA</name>
<gene>
    <name evidence="1" type="ORF">CCAP1982_LOCUS8223</name>
</gene>
<accession>A0A811UPI2</accession>
<dbReference type="Proteomes" id="UP000606786">
    <property type="component" value="Unassembled WGS sequence"/>
</dbReference>
<keyword evidence="2" id="KW-1185">Reference proteome</keyword>
<evidence type="ECO:0000313" key="1">
    <source>
        <dbReference type="EMBL" id="CAD6999697.1"/>
    </source>
</evidence>
<organism evidence="1 2">
    <name type="scientific">Ceratitis capitata</name>
    <name type="common">Mediterranean fruit fly</name>
    <name type="synonym">Tephritis capitata</name>
    <dbReference type="NCBI Taxonomy" id="7213"/>
    <lineage>
        <taxon>Eukaryota</taxon>
        <taxon>Metazoa</taxon>
        <taxon>Ecdysozoa</taxon>
        <taxon>Arthropoda</taxon>
        <taxon>Hexapoda</taxon>
        <taxon>Insecta</taxon>
        <taxon>Pterygota</taxon>
        <taxon>Neoptera</taxon>
        <taxon>Endopterygota</taxon>
        <taxon>Diptera</taxon>
        <taxon>Brachycera</taxon>
        <taxon>Muscomorpha</taxon>
        <taxon>Tephritoidea</taxon>
        <taxon>Tephritidae</taxon>
        <taxon>Ceratitis</taxon>
        <taxon>Ceratitis</taxon>
    </lineage>
</organism>
<reference evidence="1" key="1">
    <citation type="submission" date="2020-11" db="EMBL/GenBank/DDBJ databases">
        <authorList>
            <person name="Whitehead M."/>
        </authorList>
    </citation>
    <scope>NUCLEOTIDE SEQUENCE</scope>
    <source>
        <strain evidence="1">EGII</strain>
    </source>
</reference>
<comment type="caution">
    <text evidence="1">The sequence shown here is derived from an EMBL/GenBank/DDBJ whole genome shotgun (WGS) entry which is preliminary data.</text>
</comment>
<protein>
    <submittedName>
        <fullName evidence="1">(Mediterranean fruit fly) hypothetical protein</fullName>
    </submittedName>
</protein>
<proteinExistence type="predicted"/>